<keyword evidence="7" id="KW-1185">Reference proteome</keyword>
<reference evidence="6" key="1">
    <citation type="journal article" date="2014" name="Nucleic Acids Res.">
        <title>The evolutionary dynamics of variant antigen genes in Babesia reveal a history of genomic innovation underlying host-parasite interaction.</title>
        <authorList>
            <person name="Jackson A.P."/>
            <person name="Otto T.D."/>
            <person name="Darby A."/>
            <person name="Ramaprasad A."/>
            <person name="Xia D."/>
            <person name="Echaide I.E."/>
            <person name="Farber M."/>
            <person name="Gahlot S."/>
            <person name="Gamble J."/>
            <person name="Gupta D."/>
            <person name="Gupta Y."/>
            <person name="Jackson L."/>
            <person name="Malandrin L."/>
            <person name="Malas T.B."/>
            <person name="Moussa E."/>
            <person name="Nair M."/>
            <person name="Reid A.J."/>
            <person name="Sanders M."/>
            <person name="Sharma J."/>
            <person name="Tracey A."/>
            <person name="Quail M.A."/>
            <person name="Weir W."/>
            <person name="Wastling J.M."/>
            <person name="Hall N."/>
            <person name="Willadsen P."/>
            <person name="Lingelbach K."/>
            <person name="Shiels B."/>
            <person name="Tait A."/>
            <person name="Berriman M."/>
            <person name="Allred D.R."/>
            <person name="Pain A."/>
        </authorList>
    </citation>
    <scope>NUCLEOTIDE SEQUENCE</scope>
    <source>
        <strain evidence="6">1802A</strain>
    </source>
</reference>
<dbReference type="GO" id="GO:0033615">
    <property type="term" value="P:mitochondrial proton-transporting ATP synthase complex assembly"/>
    <property type="evidence" value="ECO:0007669"/>
    <property type="project" value="TreeGrafter"/>
</dbReference>
<keyword evidence="4" id="KW-0496">Mitochondrion</keyword>
<proteinExistence type="inferred from homology"/>
<dbReference type="AlphaFoldDB" id="A0AAD9LJ10"/>
<organism evidence="6 7">
    <name type="scientific">Babesia divergens</name>
    <dbReference type="NCBI Taxonomy" id="32595"/>
    <lineage>
        <taxon>Eukaryota</taxon>
        <taxon>Sar</taxon>
        <taxon>Alveolata</taxon>
        <taxon>Apicomplexa</taxon>
        <taxon>Aconoidasida</taxon>
        <taxon>Piroplasmida</taxon>
        <taxon>Babesiidae</taxon>
        <taxon>Babesia</taxon>
    </lineage>
</organism>
<dbReference type="Proteomes" id="UP001195914">
    <property type="component" value="Unassembled WGS sequence"/>
</dbReference>
<evidence type="ECO:0000256" key="1">
    <source>
        <dbReference type="ARBA" id="ARBA00004173"/>
    </source>
</evidence>
<evidence type="ECO:0000256" key="5">
    <source>
        <dbReference type="ARBA" id="ARBA00023186"/>
    </source>
</evidence>
<dbReference type="Gene3D" id="3.30.2180.10">
    <property type="entry name" value="ATP12-like"/>
    <property type="match status" value="1"/>
</dbReference>
<comment type="caution">
    <text evidence="6">The sequence shown here is derived from an EMBL/GenBank/DDBJ whole genome shotgun (WGS) entry which is preliminary data.</text>
</comment>
<dbReference type="InterPro" id="IPR042272">
    <property type="entry name" value="ATP12_ATP_synth-F1-assembly_N"/>
</dbReference>
<evidence type="ECO:0000313" key="7">
    <source>
        <dbReference type="Proteomes" id="UP001195914"/>
    </source>
</evidence>
<dbReference type="InterPro" id="IPR011419">
    <property type="entry name" value="ATP12_ATP_synth-F1-assembly"/>
</dbReference>
<accession>A0AAD9LJ10</accession>
<evidence type="ECO:0000256" key="3">
    <source>
        <dbReference type="ARBA" id="ARBA00022946"/>
    </source>
</evidence>
<comment type="similarity">
    <text evidence="2">Belongs to the ATP12 family.</text>
</comment>
<name>A0AAD9LJ10_BABDI</name>
<dbReference type="PANTHER" id="PTHR21013:SF10">
    <property type="entry name" value="ATP SYNTHASE MITOCHONDRIAL F1 COMPLEX ASSEMBLY FACTOR 2"/>
    <property type="match status" value="1"/>
</dbReference>
<evidence type="ECO:0000256" key="4">
    <source>
        <dbReference type="ARBA" id="ARBA00023128"/>
    </source>
</evidence>
<evidence type="ECO:0000313" key="6">
    <source>
        <dbReference type="EMBL" id="KAK1937387.1"/>
    </source>
</evidence>
<reference evidence="6" key="2">
    <citation type="submission" date="2021-05" db="EMBL/GenBank/DDBJ databases">
        <authorList>
            <person name="Pain A."/>
        </authorList>
    </citation>
    <scope>NUCLEOTIDE SEQUENCE</scope>
    <source>
        <strain evidence="6">1802A</strain>
    </source>
</reference>
<protein>
    <submittedName>
        <fullName evidence="6">Uncharacterized protein</fullName>
    </submittedName>
</protein>
<comment type="subcellular location">
    <subcellularLocation>
        <location evidence="1">Mitochondrion</location>
    </subcellularLocation>
</comment>
<dbReference type="PANTHER" id="PTHR21013">
    <property type="entry name" value="ATP SYNTHASE MITOCHONDRIAL F1 COMPLEX ASSEMBLY FACTOR 2/ATP12 PROTEIN, MITOCHONDRIAL PRECURSOR"/>
    <property type="match status" value="1"/>
</dbReference>
<gene>
    <name evidence="6" type="ORF">X943_001502</name>
</gene>
<evidence type="ECO:0000256" key="2">
    <source>
        <dbReference type="ARBA" id="ARBA00008231"/>
    </source>
</evidence>
<dbReference type="Gene3D" id="1.10.3580.10">
    <property type="entry name" value="ATP12 ATPase"/>
    <property type="match status" value="1"/>
</dbReference>
<keyword evidence="3" id="KW-0809">Transit peptide</keyword>
<dbReference type="Pfam" id="PF07542">
    <property type="entry name" value="ATP12"/>
    <property type="match status" value="1"/>
</dbReference>
<dbReference type="EMBL" id="JAHBMH010000033">
    <property type="protein sequence ID" value="KAK1937387.1"/>
    <property type="molecule type" value="Genomic_DNA"/>
</dbReference>
<sequence>MLGCRIRGWHVNARLCLSTAGCTRCFGGLSCYSAYKRVRLCDKPSFSLCCKSAELLRQGSHLAVLLDARLLESPLGNVIRTQSLPLAERILSEWRGQLGRLTRFDTVPTTMLLAESLDLRPGARARIVDALLDGLKFDTVLRFDLAQVVELPPLDEVDDRSLSQIAALDIDVLQSSYLVPILHAFSRRRGTSMLAPSGSITCYPCQPGDVAEHVRQALRGLTNAQIIAMWKLHRSLKSVILPLELLDGAITASQAVRAARLEETLQAANWGLFDDFREAESRALLEIETSLFFQHCHSDSMSC</sequence>
<dbReference type="GO" id="GO:0005739">
    <property type="term" value="C:mitochondrion"/>
    <property type="evidence" value="ECO:0007669"/>
    <property type="project" value="UniProtKB-SubCell"/>
</dbReference>
<dbReference type="InterPro" id="IPR023335">
    <property type="entry name" value="ATP12_ortho_dom_sf"/>
</dbReference>
<keyword evidence="5" id="KW-0143">Chaperone</keyword>
<dbReference type="SUPFAM" id="SSF160909">
    <property type="entry name" value="ATP12-like"/>
    <property type="match status" value="1"/>
</dbReference>